<name>A0ABU5EUK5_9BACT</name>
<comment type="caution">
    <text evidence="3">The sequence shown here is derived from an EMBL/GenBank/DDBJ whole genome shotgun (WGS) entry which is preliminary data.</text>
</comment>
<evidence type="ECO:0000256" key="1">
    <source>
        <dbReference type="SAM" id="MobiDB-lite"/>
    </source>
</evidence>
<proteinExistence type="predicted"/>
<reference evidence="4" key="1">
    <citation type="journal article" date="2023" name="Mar. Drugs">
        <title>Gemmata algarum, a Novel Planctomycete Isolated from an Algal Mat, Displays Antimicrobial Activity.</title>
        <authorList>
            <person name="Kumar G."/>
            <person name="Kallscheuer N."/>
            <person name="Kashif M."/>
            <person name="Ahamad S."/>
            <person name="Jagadeeshwari U."/>
            <person name="Pannikurungottu S."/>
            <person name="Haufschild T."/>
            <person name="Kabuu M."/>
            <person name="Sasikala C."/>
            <person name="Jogler C."/>
            <person name="Ramana C."/>
        </authorList>
    </citation>
    <scope>NUCLEOTIDE SEQUENCE [LARGE SCALE GENOMIC DNA]</scope>
    <source>
        <strain evidence="4">JC673</strain>
    </source>
</reference>
<feature type="signal peptide" evidence="2">
    <location>
        <begin position="1"/>
        <end position="27"/>
    </location>
</feature>
<keyword evidence="4" id="KW-1185">Reference proteome</keyword>
<evidence type="ECO:0000313" key="4">
    <source>
        <dbReference type="Proteomes" id="UP001272242"/>
    </source>
</evidence>
<sequence length="134" mass="13772">MPRLVFRLGFACLLVSALLGCSQGVKKITVNGTVTYKGQPLESGILQFVGADGAYSAAVVQPGGKFIMTDVVPGDIKVGVQSSPGGSGSSDPKAASALKGPTPATIPEKYRNPETSGLKYTVTPSTDSLEIKLD</sequence>
<dbReference type="RefSeq" id="WP_320684579.1">
    <property type="nucleotide sequence ID" value="NZ_JAXBLV010000001.1"/>
</dbReference>
<dbReference type="Proteomes" id="UP001272242">
    <property type="component" value="Unassembled WGS sequence"/>
</dbReference>
<feature type="region of interest" description="Disordered" evidence="1">
    <location>
        <begin position="78"/>
        <end position="134"/>
    </location>
</feature>
<organism evidence="3 4">
    <name type="scientific">Gemmata algarum</name>
    <dbReference type="NCBI Taxonomy" id="2975278"/>
    <lineage>
        <taxon>Bacteria</taxon>
        <taxon>Pseudomonadati</taxon>
        <taxon>Planctomycetota</taxon>
        <taxon>Planctomycetia</taxon>
        <taxon>Gemmatales</taxon>
        <taxon>Gemmataceae</taxon>
        <taxon>Gemmata</taxon>
    </lineage>
</organism>
<keyword evidence="2" id="KW-0732">Signal</keyword>
<protein>
    <recommendedName>
        <fullName evidence="5">Carboxypeptidase regulatory-like domain-containing protein</fullName>
    </recommendedName>
</protein>
<feature type="chain" id="PRO_5045686537" description="Carboxypeptidase regulatory-like domain-containing protein" evidence="2">
    <location>
        <begin position="28"/>
        <end position="134"/>
    </location>
</feature>
<dbReference type="EMBL" id="JAXBLV010000001">
    <property type="protein sequence ID" value="MDY3557518.1"/>
    <property type="molecule type" value="Genomic_DNA"/>
</dbReference>
<dbReference type="PROSITE" id="PS51257">
    <property type="entry name" value="PROKAR_LIPOPROTEIN"/>
    <property type="match status" value="1"/>
</dbReference>
<evidence type="ECO:0000313" key="3">
    <source>
        <dbReference type="EMBL" id="MDY3557518.1"/>
    </source>
</evidence>
<evidence type="ECO:0008006" key="5">
    <source>
        <dbReference type="Google" id="ProtNLM"/>
    </source>
</evidence>
<evidence type="ECO:0000256" key="2">
    <source>
        <dbReference type="SAM" id="SignalP"/>
    </source>
</evidence>
<gene>
    <name evidence="3" type="ORF">R5W23_000044</name>
</gene>
<accession>A0ABU5EUK5</accession>